<accession>A0A016WH27</accession>
<dbReference type="Pfam" id="PF15753">
    <property type="entry name" value="BLOC1S3"/>
    <property type="match status" value="1"/>
</dbReference>
<evidence type="ECO:0000313" key="3">
    <source>
        <dbReference type="Proteomes" id="UP000024635"/>
    </source>
</evidence>
<reference evidence="3" key="1">
    <citation type="journal article" date="2015" name="Nat. Genet.">
        <title>The genome and transcriptome of the zoonotic hookworm Ancylostoma ceylanicum identify infection-specific gene families.</title>
        <authorList>
            <person name="Schwarz E.M."/>
            <person name="Hu Y."/>
            <person name="Antoshechkin I."/>
            <person name="Miller M.M."/>
            <person name="Sternberg P.W."/>
            <person name="Aroian R.V."/>
        </authorList>
    </citation>
    <scope>NUCLEOTIDE SEQUENCE</scope>
    <source>
        <strain evidence="3">HY135</strain>
    </source>
</reference>
<dbReference type="OrthoDB" id="5868124at2759"/>
<dbReference type="EMBL" id="JARK01000286">
    <property type="protein sequence ID" value="EYC38926.1"/>
    <property type="molecule type" value="Genomic_DNA"/>
</dbReference>
<protein>
    <submittedName>
        <fullName evidence="2">Uncharacterized protein</fullName>
    </submittedName>
</protein>
<comment type="caution">
    <text evidence="2">The sequence shown here is derived from an EMBL/GenBank/DDBJ whole genome shotgun (WGS) entry which is preliminary data.</text>
</comment>
<sequence length="160" mass="17450">MTNSVVVEGEAPETDDEMPVVAHRVKATKVSVVEGEAPETDDEIDTAAATKSSAAVGPTTAEMPVKARVHVDEKLVQRWRTLGTDTLMLSLRRLQPTMKTVDDMEKCLDNTLASVQAASALVRRTSAVVYHLEDSVNALIEASKLIPEKFENTVEVMKLM</sequence>
<evidence type="ECO:0000313" key="2">
    <source>
        <dbReference type="EMBL" id="EYC38926.1"/>
    </source>
</evidence>
<evidence type="ECO:0000256" key="1">
    <source>
        <dbReference type="SAM" id="MobiDB-lite"/>
    </source>
</evidence>
<feature type="region of interest" description="Disordered" evidence="1">
    <location>
        <begin position="36"/>
        <end position="58"/>
    </location>
</feature>
<proteinExistence type="predicted"/>
<organism evidence="2 3">
    <name type="scientific">Ancylostoma ceylanicum</name>
    <dbReference type="NCBI Taxonomy" id="53326"/>
    <lineage>
        <taxon>Eukaryota</taxon>
        <taxon>Metazoa</taxon>
        <taxon>Ecdysozoa</taxon>
        <taxon>Nematoda</taxon>
        <taxon>Chromadorea</taxon>
        <taxon>Rhabditida</taxon>
        <taxon>Rhabditina</taxon>
        <taxon>Rhabditomorpha</taxon>
        <taxon>Strongyloidea</taxon>
        <taxon>Ancylostomatidae</taxon>
        <taxon>Ancylostomatinae</taxon>
        <taxon>Ancylostoma</taxon>
    </lineage>
</organism>
<keyword evidence="3" id="KW-1185">Reference proteome</keyword>
<feature type="compositionally biased region" description="Acidic residues" evidence="1">
    <location>
        <begin position="36"/>
        <end position="45"/>
    </location>
</feature>
<gene>
    <name evidence="2" type="primary">Acey_s0686.g1526</name>
    <name evidence="2" type="ORF">Y032_0686g1526</name>
</gene>
<dbReference type="AlphaFoldDB" id="A0A016WH27"/>
<dbReference type="Proteomes" id="UP000024635">
    <property type="component" value="Unassembled WGS sequence"/>
</dbReference>
<dbReference type="InterPro" id="IPR017245">
    <property type="entry name" value="BLOC-1_complex_su-3"/>
</dbReference>
<name>A0A016WH27_9BILA</name>